<dbReference type="GO" id="GO:0004497">
    <property type="term" value="F:monooxygenase activity"/>
    <property type="evidence" value="ECO:0007669"/>
    <property type="project" value="InterPro"/>
</dbReference>
<evidence type="ECO:0000256" key="5">
    <source>
        <dbReference type="PIRSR" id="PIRSR602401-1"/>
    </source>
</evidence>
<dbReference type="PRINTS" id="PR00385">
    <property type="entry name" value="P450"/>
</dbReference>
<feature type="transmembrane region" description="Helical" evidence="6">
    <location>
        <begin position="22"/>
        <end position="45"/>
    </location>
</feature>
<comment type="similarity">
    <text evidence="1">Belongs to the cytochrome P450 family.</text>
</comment>
<dbReference type="InterPro" id="IPR036396">
    <property type="entry name" value="Cyt_P450_sf"/>
</dbReference>
<protein>
    <submittedName>
        <fullName evidence="7">Cytochrome P450</fullName>
    </submittedName>
</protein>
<keyword evidence="4 5" id="KW-0408">Iron</keyword>
<dbReference type="GO" id="GO:0020037">
    <property type="term" value="F:heme binding"/>
    <property type="evidence" value="ECO:0007669"/>
    <property type="project" value="InterPro"/>
</dbReference>
<accession>A0A6A5ZS94</accession>
<evidence type="ECO:0000256" key="1">
    <source>
        <dbReference type="ARBA" id="ARBA00010617"/>
    </source>
</evidence>
<keyword evidence="6" id="KW-0472">Membrane</keyword>
<evidence type="ECO:0000256" key="2">
    <source>
        <dbReference type="ARBA" id="ARBA00022723"/>
    </source>
</evidence>
<reference evidence="7" key="1">
    <citation type="journal article" date="2020" name="Stud. Mycol.">
        <title>101 Dothideomycetes genomes: a test case for predicting lifestyles and emergence of pathogens.</title>
        <authorList>
            <person name="Haridas S."/>
            <person name="Albert R."/>
            <person name="Binder M."/>
            <person name="Bloem J."/>
            <person name="Labutti K."/>
            <person name="Salamov A."/>
            <person name="Andreopoulos B."/>
            <person name="Baker S."/>
            <person name="Barry K."/>
            <person name="Bills G."/>
            <person name="Bluhm B."/>
            <person name="Cannon C."/>
            <person name="Castanera R."/>
            <person name="Culley D."/>
            <person name="Daum C."/>
            <person name="Ezra D."/>
            <person name="Gonzalez J."/>
            <person name="Henrissat B."/>
            <person name="Kuo A."/>
            <person name="Liang C."/>
            <person name="Lipzen A."/>
            <person name="Lutzoni F."/>
            <person name="Magnuson J."/>
            <person name="Mondo S."/>
            <person name="Nolan M."/>
            <person name="Ohm R."/>
            <person name="Pangilinan J."/>
            <person name="Park H.-J."/>
            <person name="Ramirez L."/>
            <person name="Alfaro M."/>
            <person name="Sun H."/>
            <person name="Tritt A."/>
            <person name="Yoshinaga Y."/>
            <person name="Zwiers L.-H."/>
            <person name="Turgeon B."/>
            <person name="Goodwin S."/>
            <person name="Spatafora J."/>
            <person name="Crous P."/>
            <person name="Grigoriev I."/>
        </authorList>
    </citation>
    <scope>NUCLEOTIDE SEQUENCE</scope>
    <source>
        <strain evidence="7">CBS 627.86</strain>
    </source>
</reference>
<dbReference type="Pfam" id="PF00067">
    <property type="entry name" value="p450"/>
    <property type="match status" value="1"/>
</dbReference>
<dbReference type="SUPFAM" id="SSF48264">
    <property type="entry name" value="Cytochrome P450"/>
    <property type="match status" value="1"/>
</dbReference>
<dbReference type="GO" id="GO:0005506">
    <property type="term" value="F:iron ion binding"/>
    <property type="evidence" value="ECO:0007669"/>
    <property type="project" value="InterPro"/>
</dbReference>
<sequence length="568" mass="64678">MAIEQLFEALPLHYLQHGISKFGAFNVVLGLFVTVALGVLADYAYMLYLRSKMPPGPFPLPIIGNTFSLPDTKPWIYFETLSKKYNTPLITFWIGRNPTVWINDAWTANELLDKRAGIYCSRPRMLVFAELGAGQNNLVNLITNSPAERDRFRMLRKITHQGVGIQQVKRYRDFQNDESKIVAYDLLKTPEDYVAHFERYATSVVSIIGFGRRVGDPKDPIITEVINVMHLAASLNVPGKEFPMLMETFPVLAKVPTDYAPWKHGLGRRGKHRGHDFFYALAEEANANPSDDDNYSKFLFREAPKYNLTPQEISSLAGNLFGAGSDTSSSTLITAVLAMRAFPETLIPAWQELDRVVGSNRSPSFEDDLNLPYMRAFMKEVFRWRSVAIIGGQPHAPVQDDYYNGYLIPKSTWVQGNVWAIHRNERDFPDPDRFNPNRFMKDHPDSRPFPGEKGYMTFGWGRRVCSGQALAEQGTWLTLARLVWGFKIEAAKDAAGKEVPVDIFDYTNGLNMRPNVFKVSIQPRSEAIRQAILREGEQALSDLARFEGETKYRMSTFYQNVWNKKITK</sequence>
<dbReference type="GO" id="GO:0016705">
    <property type="term" value="F:oxidoreductase activity, acting on paired donors, with incorporation or reduction of molecular oxygen"/>
    <property type="evidence" value="ECO:0007669"/>
    <property type="project" value="InterPro"/>
</dbReference>
<keyword evidence="8" id="KW-1185">Reference proteome</keyword>
<evidence type="ECO:0000256" key="4">
    <source>
        <dbReference type="ARBA" id="ARBA00023004"/>
    </source>
</evidence>
<comment type="cofactor">
    <cofactor evidence="5">
        <name>heme</name>
        <dbReference type="ChEBI" id="CHEBI:30413"/>
    </cofactor>
</comment>
<evidence type="ECO:0000256" key="6">
    <source>
        <dbReference type="SAM" id="Phobius"/>
    </source>
</evidence>
<dbReference type="Proteomes" id="UP000799770">
    <property type="component" value="Unassembled WGS sequence"/>
</dbReference>
<dbReference type="PANTHER" id="PTHR46300:SF4">
    <property type="entry name" value="CYTOCHROME P450 98A3"/>
    <property type="match status" value="1"/>
</dbReference>
<dbReference type="CDD" id="cd11065">
    <property type="entry name" value="CYP64-like"/>
    <property type="match status" value="1"/>
</dbReference>
<organism evidence="7 8">
    <name type="scientific">Lophiotrema nucula</name>
    <dbReference type="NCBI Taxonomy" id="690887"/>
    <lineage>
        <taxon>Eukaryota</taxon>
        <taxon>Fungi</taxon>
        <taxon>Dikarya</taxon>
        <taxon>Ascomycota</taxon>
        <taxon>Pezizomycotina</taxon>
        <taxon>Dothideomycetes</taxon>
        <taxon>Pleosporomycetidae</taxon>
        <taxon>Pleosporales</taxon>
        <taxon>Lophiotremataceae</taxon>
        <taxon>Lophiotrema</taxon>
    </lineage>
</organism>
<keyword evidence="5" id="KW-0349">Heme</keyword>
<keyword evidence="6" id="KW-0812">Transmembrane</keyword>
<name>A0A6A5ZS94_9PLEO</name>
<evidence type="ECO:0000256" key="3">
    <source>
        <dbReference type="ARBA" id="ARBA00023002"/>
    </source>
</evidence>
<evidence type="ECO:0000313" key="7">
    <source>
        <dbReference type="EMBL" id="KAF2122592.1"/>
    </source>
</evidence>
<dbReference type="PRINTS" id="PR00463">
    <property type="entry name" value="EP450I"/>
</dbReference>
<feature type="binding site" description="axial binding residue" evidence="5">
    <location>
        <position position="465"/>
    </location>
    <ligand>
        <name>heme</name>
        <dbReference type="ChEBI" id="CHEBI:30413"/>
    </ligand>
    <ligandPart>
        <name>Fe</name>
        <dbReference type="ChEBI" id="CHEBI:18248"/>
    </ligandPart>
</feature>
<dbReference type="InterPro" id="IPR002401">
    <property type="entry name" value="Cyt_P450_E_grp-I"/>
</dbReference>
<dbReference type="EMBL" id="ML977310">
    <property type="protein sequence ID" value="KAF2122592.1"/>
    <property type="molecule type" value="Genomic_DNA"/>
</dbReference>
<dbReference type="AlphaFoldDB" id="A0A6A5ZS94"/>
<keyword evidence="2 5" id="KW-0479">Metal-binding</keyword>
<dbReference type="InterPro" id="IPR050364">
    <property type="entry name" value="Cytochrome_P450_fung"/>
</dbReference>
<keyword evidence="6" id="KW-1133">Transmembrane helix</keyword>
<dbReference type="OrthoDB" id="2789670at2759"/>
<dbReference type="InterPro" id="IPR001128">
    <property type="entry name" value="Cyt_P450"/>
</dbReference>
<dbReference type="Gene3D" id="1.10.630.10">
    <property type="entry name" value="Cytochrome P450"/>
    <property type="match status" value="1"/>
</dbReference>
<evidence type="ECO:0000313" key="8">
    <source>
        <dbReference type="Proteomes" id="UP000799770"/>
    </source>
</evidence>
<proteinExistence type="inferred from homology"/>
<keyword evidence="3" id="KW-0560">Oxidoreductase</keyword>
<gene>
    <name evidence="7" type="ORF">BDV96DRAFT_618000</name>
</gene>
<dbReference type="PANTHER" id="PTHR46300">
    <property type="entry name" value="P450, PUTATIVE (EUROFUNG)-RELATED-RELATED"/>
    <property type="match status" value="1"/>
</dbReference>